<comment type="caution">
    <text evidence="2">The sequence shown here is derived from an EMBL/GenBank/DDBJ whole genome shotgun (WGS) entry which is preliminary data.</text>
</comment>
<evidence type="ECO:0000259" key="1">
    <source>
        <dbReference type="PROSITE" id="PS50234"/>
    </source>
</evidence>
<dbReference type="PRINTS" id="PR00453">
    <property type="entry name" value="VWFADOMAIN"/>
</dbReference>
<name>A0ABQ9VG26_SAGOE</name>
<dbReference type="CDD" id="cd01472">
    <property type="entry name" value="vWA_collagen"/>
    <property type="match status" value="1"/>
</dbReference>
<dbReference type="GO" id="GO:0005581">
    <property type="term" value="C:collagen trimer"/>
    <property type="evidence" value="ECO:0007669"/>
    <property type="project" value="UniProtKB-KW"/>
</dbReference>
<proteinExistence type="predicted"/>
<accession>A0ABQ9VG26</accession>
<dbReference type="PROSITE" id="PS50234">
    <property type="entry name" value="VWFA"/>
    <property type="match status" value="1"/>
</dbReference>
<dbReference type="SUPFAM" id="SSF53300">
    <property type="entry name" value="vWA-like"/>
    <property type="match status" value="1"/>
</dbReference>
<gene>
    <name evidence="2" type="primary">COL6A3_1</name>
    <name evidence="2" type="ORF">P7K49_013357</name>
</gene>
<keyword evidence="2" id="KW-0176">Collagen</keyword>
<feature type="domain" description="VWFA" evidence="1">
    <location>
        <begin position="14"/>
        <end position="188"/>
    </location>
</feature>
<reference evidence="2 3" key="1">
    <citation type="submission" date="2023-05" db="EMBL/GenBank/DDBJ databases">
        <title>B98-5 Cell Line De Novo Hybrid Assembly: An Optical Mapping Approach.</title>
        <authorList>
            <person name="Kananen K."/>
            <person name="Auerbach J.A."/>
            <person name="Kautto E."/>
            <person name="Blachly J.S."/>
        </authorList>
    </citation>
    <scope>NUCLEOTIDE SEQUENCE [LARGE SCALE GENOMIC DNA]</scope>
    <source>
        <strain evidence="2">B95-8</strain>
        <tissue evidence="2">Cell line</tissue>
    </source>
</reference>
<evidence type="ECO:0000313" key="3">
    <source>
        <dbReference type="Proteomes" id="UP001266305"/>
    </source>
</evidence>
<dbReference type="Gene3D" id="3.40.50.410">
    <property type="entry name" value="von Willebrand factor, type A domain"/>
    <property type="match status" value="1"/>
</dbReference>
<sequence length="235" mass="25448">MSFFKDVKNGAAADIIFLVDSSWSIGEEHFQLVREFLYDVVKSLAVGENDFHFALVQFNGNPHTEFLLNTYRTKQEVLSHISNMSYTGGTNQTGKGLEYVMQSHLTKAAGSRAGDGVPQVIVVLTDGHSKEGLALPSAELKSADVNVFAIGVEEADEGALKEIASEPLNMHMFNLENFTSLHDIVGNLVSCVHSSVSPERAGDTETLKDITGNGNATKLCPALLFLGDELGNCWP</sequence>
<dbReference type="PANTHER" id="PTHR24020:SF13">
    <property type="entry name" value="COLLAGEN ALPHA-3(VI) CHAIN"/>
    <property type="match status" value="1"/>
</dbReference>
<organism evidence="2 3">
    <name type="scientific">Saguinus oedipus</name>
    <name type="common">Cotton-top tamarin</name>
    <name type="synonym">Oedipomidas oedipus</name>
    <dbReference type="NCBI Taxonomy" id="9490"/>
    <lineage>
        <taxon>Eukaryota</taxon>
        <taxon>Metazoa</taxon>
        <taxon>Chordata</taxon>
        <taxon>Craniata</taxon>
        <taxon>Vertebrata</taxon>
        <taxon>Euteleostomi</taxon>
        <taxon>Mammalia</taxon>
        <taxon>Eutheria</taxon>
        <taxon>Euarchontoglires</taxon>
        <taxon>Primates</taxon>
        <taxon>Haplorrhini</taxon>
        <taxon>Platyrrhini</taxon>
        <taxon>Cebidae</taxon>
        <taxon>Callitrichinae</taxon>
        <taxon>Saguinus</taxon>
    </lineage>
</organism>
<keyword evidence="3" id="KW-1185">Reference proteome</keyword>
<dbReference type="InterPro" id="IPR050525">
    <property type="entry name" value="ECM_Assembly_Org"/>
</dbReference>
<dbReference type="PANTHER" id="PTHR24020">
    <property type="entry name" value="COLLAGEN ALPHA"/>
    <property type="match status" value="1"/>
</dbReference>
<dbReference type="Proteomes" id="UP001266305">
    <property type="component" value="Unassembled WGS sequence"/>
</dbReference>
<dbReference type="SMART" id="SM00327">
    <property type="entry name" value="VWA"/>
    <property type="match status" value="1"/>
</dbReference>
<evidence type="ECO:0000313" key="2">
    <source>
        <dbReference type="EMBL" id="KAK2108192.1"/>
    </source>
</evidence>
<protein>
    <submittedName>
        <fullName evidence="2">Collagen alpha-3(VI) chain</fullName>
    </submittedName>
</protein>
<dbReference type="Pfam" id="PF00092">
    <property type="entry name" value="VWA"/>
    <property type="match status" value="1"/>
</dbReference>
<dbReference type="InterPro" id="IPR036465">
    <property type="entry name" value="vWFA_dom_sf"/>
</dbReference>
<dbReference type="InterPro" id="IPR002035">
    <property type="entry name" value="VWF_A"/>
</dbReference>
<dbReference type="EMBL" id="JASSZA010000006">
    <property type="protein sequence ID" value="KAK2108192.1"/>
    <property type="molecule type" value="Genomic_DNA"/>
</dbReference>